<dbReference type="Pfam" id="PF00378">
    <property type="entry name" value="ECH_1"/>
    <property type="match status" value="1"/>
</dbReference>
<gene>
    <name evidence="1" type="ORF">FY030_07015</name>
</gene>
<proteinExistence type="predicted"/>
<dbReference type="PANTHER" id="PTHR11941">
    <property type="entry name" value="ENOYL-COA HYDRATASE-RELATED"/>
    <property type="match status" value="1"/>
</dbReference>
<dbReference type="PANTHER" id="PTHR11941:SF54">
    <property type="entry name" value="ENOYL-COA HYDRATASE, MITOCHONDRIAL"/>
    <property type="match status" value="1"/>
</dbReference>
<keyword evidence="1" id="KW-0456">Lyase</keyword>
<reference evidence="1 2" key="1">
    <citation type="submission" date="2019-09" db="EMBL/GenBank/DDBJ databases">
        <title>Serinicoccus pratensis sp. nov., isolated from meadow soil.</title>
        <authorList>
            <person name="Zhang W."/>
        </authorList>
    </citation>
    <scope>NUCLEOTIDE SEQUENCE [LARGE SCALE GENOMIC DNA]</scope>
    <source>
        <strain evidence="1 2">W204</strain>
    </source>
</reference>
<evidence type="ECO:0000313" key="1">
    <source>
        <dbReference type="EMBL" id="QFG68497.1"/>
    </source>
</evidence>
<dbReference type="GO" id="GO:0004300">
    <property type="term" value="F:enoyl-CoA hydratase activity"/>
    <property type="evidence" value="ECO:0007669"/>
    <property type="project" value="UniProtKB-EC"/>
</dbReference>
<dbReference type="KEGG" id="serw:FY030_07015"/>
<sequence length="257" mass="27304">MMAQLTTSVEGPVLAVTFNRPEARNAMTWAMYEALVQACARVNADESLRVLLLRGSGGAFVAGTDISQFLEFEDGSDGVRYEERVEEIVSTLASVDAVTVAAVEGACVGGGLALAAACDLRVADETAFFGVPIARTLGNCLSAPNVDRLVRLMGRGTAGELLLLGRLLPAARMLDVGFVQEVAPTEGFNAMVSEVVGRLAAHAPLTLWASRSMLRATAGVPLPTTEEEMIARVYGSEDFRDGVRAFVDKARPVWRGL</sequence>
<dbReference type="NCBIfam" id="NF004796">
    <property type="entry name" value="PRK06144.1"/>
    <property type="match status" value="1"/>
</dbReference>
<dbReference type="AlphaFoldDB" id="A0A5J6V4C9"/>
<dbReference type="GO" id="GO:0006635">
    <property type="term" value="P:fatty acid beta-oxidation"/>
    <property type="evidence" value="ECO:0007669"/>
    <property type="project" value="TreeGrafter"/>
</dbReference>
<dbReference type="Proteomes" id="UP000326546">
    <property type="component" value="Chromosome"/>
</dbReference>
<dbReference type="EC" id="4.2.1.17" evidence="1"/>
<dbReference type="Gene3D" id="3.90.226.10">
    <property type="entry name" value="2-enoyl-CoA Hydratase, Chain A, domain 1"/>
    <property type="match status" value="1"/>
</dbReference>
<protein>
    <submittedName>
        <fullName evidence="1">Enoyl-CoA hydratase</fullName>
        <ecNumber evidence="1">4.2.1.17</ecNumber>
    </submittedName>
</protein>
<dbReference type="SUPFAM" id="SSF52096">
    <property type="entry name" value="ClpP/crotonase"/>
    <property type="match status" value="1"/>
</dbReference>
<dbReference type="InterPro" id="IPR001753">
    <property type="entry name" value="Enoyl-CoA_hydra/iso"/>
</dbReference>
<accession>A0A5J6V4C9</accession>
<dbReference type="InterPro" id="IPR029045">
    <property type="entry name" value="ClpP/crotonase-like_dom_sf"/>
</dbReference>
<name>A0A5J6V4C9_9MICO</name>
<dbReference type="EMBL" id="CP044427">
    <property type="protein sequence ID" value="QFG68497.1"/>
    <property type="molecule type" value="Genomic_DNA"/>
</dbReference>
<dbReference type="OrthoDB" id="4608673at2"/>
<evidence type="ECO:0000313" key="2">
    <source>
        <dbReference type="Proteomes" id="UP000326546"/>
    </source>
</evidence>
<keyword evidence="2" id="KW-1185">Reference proteome</keyword>
<dbReference type="CDD" id="cd06558">
    <property type="entry name" value="crotonase-like"/>
    <property type="match status" value="1"/>
</dbReference>
<organism evidence="1 2">
    <name type="scientific">Ornithinimicrobium pratense</name>
    <dbReference type="NCBI Taxonomy" id="2593973"/>
    <lineage>
        <taxon>Bacteria</taxon>
        <taxon>Bacillati</taxon>
        <taxon>Actinomycetota</taxon>
        <taxon>Actinomycetes</taxon>
        <taxon>Micrococcales</taxon>
        <taxon>Ornithinimicrobiaceae</taxon>
        <taxon>Ornithinimicrobium</taxon>
    </lineage>
</organism>